<proteinExistence type="predicted"/>
<evidence type="ECO:0000313" key="1">
    <source>
        <dbReference type="EMBL" id="DAD89065.1"/>
    </source>
</evidence>
<sequence>MEYLVNEKRNNQFFPGNCIYIPENYPEDWRKRLEAGEVVSYEEDGEQCEIWLDLEEEE</sequence>
<dbReference type="EMBL" id="BK015052">
    <property type="protein sequence ID" value="DAD89065.1"/>
    <property type="molecule type" value="Genomic_DNA"/>
</dbReference>
<protein>
    <submittedName>
        <fullName evidence="1">Uncharacterized protein</fullName>
    </submittedName>
</protein>
<organism evidence="1">
    <name type="scientific">Siphoviridae sp. ctv0N24</name>
    <dbReference type="NCBI Taxonomy" id="2826509"/>
    <lineage>
        <taxon>Viruses</taxon>
        <taxon>Duplodnaviria</taxon>
        <taxon>Heunggongvirae</taxon>
        <taxon>Uroviricota</taxon>
        <taxon>Caudoviricetes</taxon>
    </lineage>
</organism>
<accession>A0A8S5N381</accession>
<reference evidence="1" key="1">
    <citation type="journal article" date="2021" name="Proc. Natl. Acad. Sci. U.S.A.">
        <title>A Catalog of Tens of Thousands of Viruses from Human Metagenomes Reveals Hidden Associations with Chronic Diseases.</title>
        <authorList>
            <person name="Tisza M.J."/>
            <person name="Buck C.B."/>
        </authorList>
    </citation>
    <scope>NUCLEOTIDE SEQUENCE</scope>
    <source>
        <strain evidence="1">Ctv0N24</strain>
    </source>
</reference>
<name>A0A8S5N381_9CAUD</name>